<sequence>QVAVVVYVHHVAGHAVVLQAQLAVGERVKLGGGQAQAVDGVAQSQAHGGGGQHIAGGVEAGGDGRAAG</sequence>
<evidence type="ECO:0000256" key="1">
    <source>
        <dbReference type="SAM" id="MobiDB-lite"/>
    </source>
</evidence>
<evidence type="ECO:0000313" key="2">
    <source>
        <dbReference type="EMBL" id="GFD58338.1"/>
    </source>
</evidence>
<dbReference type="AlphaFoldDB" id="A0A699XJZ3"/>
<dbReference type="EMBL" id="BKCJ011851703">
    <property type="protein sequence ID" value="GFD58338.1"/>
    <property type="molecule type" value="Genomic_DNA"/>
</dbReference>
<feature type="compositionally biased region" description="Gly residues" evidence="1">
    <location>
        <begin position="47"/>
        <end position="68"/>
    </location>
</feature>
<proteinExistence type="predicted"/>
<protein>
    <submittedName>
        <fullName evidence="2">Uncharacterized protein</fullName>
    </submittedName>
</protein>
<organism evidence="2">
    <name type="scientific">Tanacetum cinerariifolium</name>
    <name type="common">Dalmatian daisy</name>
    <name type="synonym">Chrysanthemum cinerariifolium</name>
    <dbReference type="NCBI Taxonomy" id="118510"/>
    <lineage>
        <taxon>Eukaryota</taxon>
        <taxon>Viridiplantae</taxon>
        <taxon>Streptophyta</taxon>
        <taxon>Embryophyta</taxon>
        <taxon>Tracheophyta</taxon>
        <taxon>Spermatophyta</taxon>
        <taxon>Magnoliopsida</taxon>
        <taxon>eudicotyledons</taxon>
        <taxon>Gunneridae</taxon>
        <taxon>Pentapetalae</taxon>
        <taxon>asterids</taxon>
        <taxon>campanulids</taxon>
        <taxon>Asterales</taxon>
        <taxon>Asteraceae</taxon>
        <taxon>Asteroideae</taxon>
        <taxon>Anthemideae</taxon>
        <taxon>Anthemidinae</taxon>
        <taxon>Tanacetum</taxon>
    </lineage>
</organism>
<gene>
    <name evidence="2" type="ORF">Tci_930307</name>
</gene>
<comment type="caution">
    <text evidence="2">The sequence shown here is derived from an EMBL/GenBank/DDBJ whole genome shotgun (WGS) entry which is preliminary data.</text>
</comment>
<accession>A0A699XJZ3</accession>
<reference evidence="2" key="1">
    <citation type="journal article" date="2019" name="Sci. Rep.">
        <title>Draft genome of Tanacetum cinerariifolium, the natural source of mosquito coil.</title>
        <authorList>
            <person name="Yamashiro T."/>
            <person name="Shiraishi A."/>
            <person name="Satake H."/>
            <person name="Nakayama K."/>
        </authorList>
    </citation>
    <scope>NUCLEOTIDE SEQUENCE</scope>
</reference>
<feature type="non-terminal residue" evidence="2">
    <location>
        <position position="1"/>
    </location>
</feature>
<feature type="region of interest" description="Disordered" evidence="1">
    <location>
        <begin position="44"/>
        <end position="68"/>
    </location>
</feature>
<name>A0A699XJZ3_TANCI</name>